<dbReference type="GO" id="GO:0045493">
    <property type="term" value="P:xylan catabolic process"/>
    <property type="evidence" value="ECO:0007669"/>
    <property type="project" value="UniProtKB-UniRule"/>
</dbReference>
<organism evidence="5 6">
    <name type="scientific">Thyridium curvatum</name>
    <dbReference type="NCBI Taxonomy" id="1093900"/>
    <lineage>
        <taxon>Eukaryota</taxon>
        <taxon>Fungi</taxon>
        <taxon>Dikarya</taxon>
        <taxon>Ascomycota</taxon>
        <taxon>Pezizomycotina</taxon>
        <taxon>Sordariomycetes</taxon>
        <taxon>Sordariomycetidae</taxon>
        <taxon>Thyridiales</taxon>
        <taxon>Thyridiaceae</taxon>
        <taxon>Thyridium</taxon>
    </lineage>
</organism>
<keyword evidence="3 4" id="KW-0378">Hydrolase</keyword>
<reference evidence="5 6" key="1">
    <citation type="submission" date="2019-06" db="EMBL/GenBank/DDBJ databases">
        <title>Draft genome sequence of the filamentous fungus Phialemoniopsis curvata isolated from diesel fuel.</title>
        <authorList>
            <person name="Varaljay V.A."/>
            <person name="Lyon W.J."/>
            <person name="Crouch A.L."/>
            <person name="Drake C.E."/>
            <person name="Hollomon J.M."/>
            <person name="Nadeau L.J."/>
            <person name="Nunn H.S."/>
            <person name="Stevenson B.S."/>
            <person name="Bojanowski C.L."/>
            <person name="Crookes-Goodson W.J."/>
        </authorList>
    </citation>
    <scope>NUCLEOTIDE SEQUENCE [LARGE SCALE GENOMIC DNA]</scope>
    <source>
        <strain evidence="5 6">D216</strain>
    </source>
</reference>
<dbReference type="InterPro" id="IPR050955">
    <property type="entry name" value="Plant_Biomass_Hydrol_Est"/>
</dbReference>
<dbReference type="InterPro" id="IPR029058">
    <property type="entry name" value="AB_hydrolase_fold"/>
</dbReference>
<dbReference type="EC" id="3.1.1.-" evidence="4"/>
<dbReference type="AlphaFoldDB" id="A0A507B2I4"/>
<dbReference type="PANTHER" id="PTHR43037">
    <property type="entry name" value="UNNAMED PRODUCT-RELATED"/>
    <property type="match status" value="1"/>
</dbReference>
<comment type="subcellular location">
    <subcellularLocation>
        <location evidence="4">Secreted</location>
    </subcellularLocation>
</comment>
<dbReference type="OrthoDB" id="2425929at2759"/>
<evidence type="ECO:0000256" key="4">
    <source>
        <dbReference type="RuleBase" id="RU367147"/>
    </source>
</evidence>
<evidence type="ECO:0000313" key="6">
    <source>
        <dbReference type="Proteomes" id="UP000319257"/>
    </source>
</evidence>
<dbReference type="InParanoid" id="A0A507B2I4"/>
<dbReference type="GO" id="GO:0052689">
    <property type="term" value="F:carboxylic ester hydrolase activity"/>
    <property type="evidence" value="ECO:0007669"/>
    <property type="project" value="UniProtKB-KW"/>
</dbReference>
<keyword evidence="4" id="KW-0624">Polysaccharide degradation</keyword>
<keyword evidence="1 4" id="KW-0719">Serine esterase</keyword>
<protein>
    <recommendedName>
        <fullName evidence="4">Carboxylic ester hydrolase</fullName>
        <ecNumber evidence="4">3.1.1.-</ecNumber>
    </recommendedName>
</protein>
<dbReference type="Pfam" id="PF10503">
    <property type="entry name" value="Esterase_PHB"/>
    <property type="match status" value="1"/>
</dbReference>
<comment type="function">
    <text evidence="4">Esterase involved in the hydrolysis of xylan, a major structural heterogeneous polysaccharide found in plant biomass representing the second most abundant polysaccharide in the biosphere, after cellulose.</text>
</comment>
<dbReference type="STRING" id="1093900.A0A507B2I4"/>
<dbReference type="NCBIfam" id="TIGR01840">
    <property type="entry name" value="esterase_phb"/>
    <property type="match status" value="1"/>
</dbReference>
<dbReference type="Gene3D" id="3.40.50.1820">
    <property type="entry name" value="alpha/beta hydrolase"/>
    <property type="match status" value="1"/>
</dbReference>
<feature type="signal peptide" evidence="4">
    <location>
        <begin position="1"/>
        <end position="20"/>
    </location>
</feature>
<proteinExistence type="inferred from homology"/>
<dbReference type="EMBL" id="SKBQ01000048">
    <property type="protein sequence ID" value="TPX11499.1"/>
    <property type="molecule type" value="Genomic_DNA"/>
</dbReference>
<evidence type="ECO:0000256" key="2">
    <source>
        <dbReference type="ARBA" id="ARBA00022729"/>
    </source>
</evidence>
<comment type="caution">
    <text evidence="5">The sequence shown here is derived from an EMBL/GenBank/DDBJ whole genome shotgun (WGS) entry which is preliminary data.</text>
</comment>
<dbReference type="GO" id="GO:0005576">
    <property type="term" value="C:extracellular region"/>
    <property type="evidence" value="ECO:0007669"/>
    <property type="project" value="UniProtKB-SubCell"/>
</dbReference>
<dbReference type="Proteomes" id="UP000319257">
    <property type="component" value="Unassembled WGS sequence"/>
</dbReference>
<dbReference type="SUPFAM" id="SSF53474">
    <property type="entry name" value="alpha/beta-Hydrolases"/>
    <property type="match status" value="2"/>
</dbReference>
<dbReference type="RefSeq" id="XP_030993210.1">
    <property type="nucleotide sequence ID" value="XM_031142484.1"/>
</dbReference>
<name>A0A507B2I4_9PEZI</name>
<accession>A0A507B2I4</accession>
<dbReference type="GeneID" id="41975157"/>
<evidence type="ECO:0000256" key="1">
    <source>
        <dbReference type="ARBA" id="ARBA00022487"/>
    </source>
</evidence>
<keyword evidence="4" id="KW-0964">Secreted</keyword>
<keyword evidence="2 4" id="KW-0732">Signal</keyword>
<sequence>MVSVQGYLSCLLWFAGVISAASLQHITEPFGDNPTNVGFYLYVPDKLSPRPPVLIHTHGCHGTAEGAYKGYRFPKLADQYGFIVIYPDSPFLEKKCWDVSSRETLTHNGGGDSLGIASMVRWTLDKYAGDRGRVFATGVSSGAMITNVLMGSYPDLFAGGSAFAGVPFGCYAAPGNNSGVYWYWDYACAAGNVTHTPRQWKAMVDAAYPGYTGWRPKVQVFHGTVDEVLNYNNFGEEIKQWTAVFGLDYRRPASITENTPKKGWTKSSYGGGWFEAFSAFNVTHNIQMQEDLVLEFFDLKCNGQDCFSWGKGGPRKPCSKRRSPVQEHRR</sequence>
<dbReference type="PANTHER" id="PTHR43037:SF5">
    <property type="entry name" value="FERULOYL ESTERASE"/>
    <property type="match status" value="1"/>
</dbReference>
<keyword evidence="4" id="KW-0119">Carbohydrate metabolism</keyword>
<evidence type="ECO:0000313" key="5">
    <source>
        <dbReference type="EMBL" id="TPX11499.1"/>
    </source>
</evidence>
<comment type="similarity">
    <text evidence="4">Belongs to the carbohydrate esterase 1 (CE1) family.</text>
</comment>
<keyword evidence="6" id="KW-1185">Reference proteome</keyword>
<gene>
    <name evidence="5" type="ORF">E0L32_007710</name>
</gene>
<dbReference type="InterPro" id="IPR010126">
    <property type="entry name" value="Esterase_phb"/>
</dbReference>
<evidence type="ECO:0000256" key="3">
    <source>
        <dbReference type="ARBA" id="ARBA00022801"/>
    </source>
</evidence>
<feature type="chain" id="PRO_5029032391" description="Carboxylic ester hydrolase" evidence="4">
    <location>
        <begin position="21"/>
        <end position="330"/>
    </location>
</feature>